<protein>
    <recommendedName>
        <fullName evidence="1">Protein SirB1 N-terminal domain-containing protein</fullName>
    </recommendedName>
</protein>
<accession>A0A8J2S741</accession>
<dbReference type="Proteomes" id="UP000789595">
    <property type="component" value="Unassembled WGS sequence"/>
</dbReference>
<organism evidence="2 3">
    <name type="scientific">Pelagomonas calceolata</name>
    <dbReference type="NCBI Taxonomy" id="35677"/>
    <lineage>
        <taxon>Eukaryota</taxon>
        <taxon>Sar</taxon>
        <taxon>Stramenopiles</taxon>
        <taxon>Ochrophyta</taxon>
        <taxon>Pelagophyceae</taxon>
        <taxon>Pelagomonadales</taxon>
        <taxon>Pelagomonadaceae</taxon>
        <taxon>Pelagomonas</taxon>
    </lineage>
</organism>
<evidence type="ECO:0000313" key="2">
    <source>
        <dbReference type="EMBL" id="CAH0365697.1"/>
    </source>
</evidence>
<evidence type="ECO:0000313" key="3">
    <source>
        <dbReference type="Proteomes" id="UP000789595"/>
    </source>
</evidence>
<comment type="caution">
    <text evidence="2">The sequence shown here is derived from an EMBL/GenBank/DDBJ whole genome shotgun (WGS) entry which is preliminary data.</text>
</comment>
<gene>
    <name evidence="2" type="ORF">PECAL_1P21470</name>
</gene>
<evidence type="ECO:0000259" key="1">
    <source>
        <dbReference type="Pfam" id="PF13369"/>
    </source>
</evidence>
<keyword evidence="3" id="KW-1185">Reference proteome</keyword>
<feature type="domain" description="Protein SirB1 N-terminal" evidence="1">
    <location>
        <begin position="232"/>
        <end position="353"/>
    </location>
</feature>
<reference evidence="2" key="1">
    <citation type="submission" date="2021-11" db="EMBL/GenBank/DDBJ databases">
        <authorList>
            <consortium name="Genoscope - CEA"/>
            <person name="William W."/>
        </authorList>
    </citation>
    <scope>NUCLEOTIDE SEQUENCE</scope>
</reference>
<sequence>MEPTAKSSQKPAINDTSLLACLPEPVLELVLAAAGPRARMRSARCSRGVQDAALLPDKYWREAYTQRWWHARAALVPEKSAVAFAARVKGERACCDLLVALAESGNQLTWRQKNDCVERAGDDACELLARISAATNVYSEPHTPFGRARRSGLRPPPAPGSTAAWVAVVSPRAAQTLRACGQAGVVGNHARDLLTHAQTARLRNRWRPAPSLEEAAARVASAFRVFYDGEGVVKALEALAARVRAASASTDQLALIRATEAVLFDECGFRGVDADEYYAASNSFLDEVLRRRAGIPISLACLFVAVAERAGVKRGALRPVSAPGHFLLAFGDDDAFDDAADVFFSRAIFLDVFARHRGPRYGSLSFGQVAAFIARHVGVNEQQAALYLHDACKNYARPDEVGARCARNLMLIMENEERRSLAGSVGITHGVRPLAALDIYRQLENAFRNGGD</sequence>
<name>A0A8J2S741_9STRA</name>
<proteinExistence type="predicted"/>
<dbReference type="Pfam" id="PF13369">
    <property type="entry name" value="Transglut_core2"/>
    <property type="match status" value="1"/>
</dbReference>
<dbReference type="AlphaFoldDB" id="A0A8J2S741"/>
<dbReference type="PANTHER" id="PTHR31350:SF21">
    <property type="entry name" value="F-BOX ONLY PROTEIN 21"/>
    <property type="match status" value="1"/>
</dbReference>
<dbReference type="PANTHER" id="PTHR31350">
    <property type="entry name" value="SI:DKEY-261L7.2"/>
    <property type="match status" value="1"/>
</dbReference>
<dbReference type="InterPro" id="IPR032698">
    <property type="entry name" value="SirB1_N"/>
</dbReference>
<dbReference type="EMBL" id="CAKKNE010000001">
    <property type="protein sequence ID" value="CAH0365697.1"/>
    <property type="molecule type" value="Genomic_DNA"/>
</dbReference>
<dbReference type="OrthoDB" id="28868at2759"/>